<evidence type="ECO:0000313" key="2">
    <source>
        <dbReference type="Proteomes" id="UP000204584"/>
    </source>
</evidence>
<proteinExistence type="predicted"/>
<name>S4W3B5_9VIRU</name>
<dbReference type="GeneID" id="16606894"/>
<keyword evidence="2" id="KW-1185">Reference proteome</keyword>
<dbReference type="SUPFAM" id="SSF81383">
    <property type="entry name" value="F-box domain"/>
    <property type="match status" value="1"/>
</dbReference>
<dbReference type="Proteomes" id="UP000204584">
    <property type="component" value="Segment"/>
</dbReference>
<accession>S4W3B5</accession>
<organism evidence="1 2">
    <name type="scientific">Pandoravirus salinus</name>
    <dbReference type="NCBI Taxonomy" id="1349410"/>
    <lineage>
        <taxon>Viruses</taxon>
        <taxon>Pandoravirus</taxon>
    </lineage>
</organism>
<gene>
    <name evidence="1" type="ORF">psal_cds_958</name>
</gene>
<dbReference type="Gene3D" id="1.20.1280.50">
    <property type="match status" value="1"/>
</dbReference>
<protein>
    <submittedName>
        <fullName evidence="1">F-box incomplete domain containing protein</fullName>
    </submittedName>
</protein>
<dbReference type="KEGG" id="vg:16606894"/>
<dbReference type="InterPro" id="IPR036047">
    <property type="entry name" value="F-box-like_dom_sf"/>
</dbReference>
<evidence type="ECO:0000313" key="1">
    <source>
        <dbReference type="EMBL" id="AGO85107.2"/>
    </source>
</evidence>
<reference evidence="1 2" key="1">
    <citation type="journal article" date="2013" name="Science">
        <title>Pandoraviruses: amoeba viruses with genomes up to 2.5 Mb reaching that of parasitic eukaryotes.</title>
        <authorList>
            <person name="Philippe N."/>
            <person name="Legendre M."/>
            <person name="Doutre G."/>
            <person name="Coute Y."/>
            <person name="Poirot O."/>
            <person name="Lescot M."/>
            <person name="Arslan D."/>
            <person name="Seltzer V."/>
            <person name="Bertaux L."/>
            <person name="Bruley C."/>
            <person name="Garin J."/>
            <person name="Claverie J.M."/>
            <person name="Abergel C."/>
        </authorList>
    </citation>
    <scope>NUCLEOTIDE SEQUENCE [LARGE SCALE GENOMIC DNA]</scope>
</reference>
<dbReference type="CDD" id="cd09917">
    <property type="entry name" value="F-box_SF"/>
    <property type="match status" value="1"/>
</dbReference>
<sequence length="492" mass="53818">MATATITTLPAEILDLVFFDHCDVVDRAAVGRVCRRWRHLGRCRWRSRGHRYERPTWIDIVKACCDGRETAARWLVQEGAHWHCPLRPADDWACIEALRRHRPDLVSWLRDCGARWNLRTRAYALAKGYADALDQGAADGLGVSHRDKVAIATLGDLPLLKSVPLDGPTLRDDLDDIAVAAARFGHLSVLEWLEHKHACRFSAVCAFAAGRGGHSAVVHWLTCRRVYAAVAVEVAIVGDIDVLGIHRGNYSASHVPGIVSVVAAHGHLHALNGLIDVLPPGGDRTRIRVCKAAVHRLPKQQVLPFLRALVDRFGADRVLSWLPPGTVDCAIERNLCDVAAWMIDLGCGWPSVSTRRGVGRSSSNLVVWALIDLVDGTSARASLFFRALADGWKPPPGSLYRSLCAMEHAYVQNSTRNAPAEVVLRALIDCGHCPWTDKARRLALAVCSTETALLALSGLEARDATAHAESIRIAHPHKYAALIARLDASSSL</sequence>
<dbReference type="EMBL" id="KC977571">
    <property type="protein sequence ID" value="AGO85107.2"/>
    <property type="molecule type" value="Genomic_DNA"/>
</dbReference>
<dbReference type="RefSeq" id="YP_008438181.2">
    <property type="nucleotide sequence ID" value="NC_022098.1"/>
</dbReference>